<gene>
    <name evidence="1" type="ORF">FWILDA_LOCUS15003</name>
</gene>
<dbReference type="AlphaFoldDB" id="A0A9W4WW77"/>
<name>A0A9W4WW77_9GLOM</name>
<dbReference type="GO" id="GO:0005524">
    <property type="term" value="F:ATP binding"/>
    <property type="evidence" value="ECO:0007669"/>
    <property type="project" value="InterPro"/>
</dbReference>
<reference evidence="1" key="1">
    <citation type="submission" date="2022-08" db="EMBL/GenBank/DDBJ databases">
        <authorList>
            <person name="Kallberg Y."/>
            <person name="Tangrot J."/>
            <person name="Rosling A."/>
        </authorList>
    </citation>
    <scope>NUCLEOTIDE SEQUENCE</scope>
    <source>
        <strain evidence="1">Wild A</strain>
    </source>
</reference>
<dbReference type="OrthoDB" id="10252754at2759"/>
<accession>A0A9W4WW77</accession>
<dbReference type="GO" id="GO:0030983">
    <property type="term" value="F:mismatched DNA binding"/>
    <property type="evidence" value="ECO:0007669"/>
    <property type="project" value="InterPro"/>
</dbReference>
<keyword evidence="2" id="KW-1185">Reference proteome</keyword>
<protein>
    <submittedName>
        <fullName evidence="1">18846_t:CDS:1</fullName>
    </submittedName>
</protein>
<dbReference type="Gene3D" id="3.30.420.110">
    <property type="entry name" value="MutS, connector domain"/>
    <property type="match status" value="1"/>
</dbReference>
<dbReference type="GO" id="GO:0006298">
    <property type="term" value="P:mismatch repair"/>
    <property type="evidence" value="ECO:0007669"/>
    <property type="project" value="InterPro"/>
</dbReference>
<dbReference type="Proteomes" id="UP001153678">
    <property type="component" value="Unassembled WGS sequence"/>
</dbReference>
<comment type="caution">
    <text evidence="1">The sequence shown here is derived from an EMBL/GenBank/DDBJ whole genome shotgun (WGS) entry which is preliminary data.</text>
</comment>
<organism evidence="1 2">
    <name type="scientific">Funneliformis geosporum</name>
    <dbReference type="NCBI Taxonomy" id="1117311"/>
    <lineage>
        <taxon>Eukaryota</taxon>
        <taxon>Fungi</taxon>
        <taxon>Fungi incertae sedis</taxon>
        <taxon>Mucoromycota</taxon>
        <taxon>Glomeromycotina</taxon>
        <taxon>Glomeromycetes</taxon>
        <taxon>Glomerales</taxon>
        <taxon>Glomeraceae</taxon>
        <taxon>Funneliformis</taxon>
    </lineage>
</organism>
<dbReference type="InterPro" id="IPR036678">
    <property type="entry name" value="MutS_con_dom_sf"/>
</dbReference>
<proteinExistence type="predicted"/>
<evidence type="ECO:0000313" key="2">
    <source>
        <dbReference type="Proteomes" id="UP001153678"/>
    </source>
</evidence>
<dbReference type="EMBL" id="CAMKVN010007288">
    <property type="protein sequence ID" value="CAI2191299.1"/>
    <property type="molecule type" value="Genomic_DNA"/>
</dbReference>
<evidence type="ECO:0000313" key="1">
    <source>
        <dbReference type="EMBL" id="CAI2191299.1"/>
    </source>
</evidence>
<feature type="non-terminal residue" evidence="1">
    <location>
        <position position="1"/>
    </location>
</feature>
<sequence length="181" mass="20203">QRAADFIVKNDDRYSWLQEVHDLDENSKDATACPENPQISNTNISTIHTIQNTLTPQIITTRGTNSTSHVQPARIGIGAVTSEIIVTPVTRMKVSTTNPQISGIVDTFAHSSAAILPASQSYNNSSNTSIVSIQFETLIMQVKPKEIVYEKVRMLNKRSQRILKTCINYSIWTGLIPEREF</sequence>